<dbReference type="EMBL" id="JBBPCC010000003">
    <property type="protein sequence ID" value="MEK8127642.1"/>
    <property type="molecule type" value="Genomic_DNA"/>
</dbReference>
<proteinExistence type="predicted"/>
<accession>A0ABU9DFJ2</accession>
<comment type="caution">
    <text evidence="2">The sequence shown here is derived from an EMBL/GenBank/DDBJ whole genome shotgun (WGS) entry which is preliminary data.</text>
</comment>
<name>A0ABU9DFJ2_9BACL</name>
<organism evidence="2 3">
    <name type="scientific">Paenibacillus filicis</name>
    <dbReference type="NCBI Taxonomy" id="669464"/>
    <lineage>
        <taxon>Bacteria</taxon>
        <taxon>Bacillati</taxon>
        <taxon>Bacillota</taxon>
        <taxon>Bacilli</taxon>
        <taxon>Bacillales</taxon>
        <taxon>Paenibacillaceae</taxon>
        <taxon>Paenibacillus</taxon>
    </lineage>
</organism>
<dbReference type="Proteomes" id="UP001469365">
    <property type="component" value="Unassembled WGS sequence"/>
</dbReference>
<feature type="transmembrane region" description="Helical" evidence="1">
    <location>
        <begin position="42"/>
        <end position="64"/>
    </location>
</feature>
<reference evidence="2 3" key="1">
    <citation type="submission" date="2024-04" db="EMBL/GenBank/DDBJ databases">
        <title>draft genome sequnece of Paenibacillus filicis.</title>
        <authorList>
            <person name="Kim D.-U."/>
        </authorList>
    </citation>
    <scope>NUCLEOTIDE SEQUENCE [LARGE SCALE GENOMIC DNA]</scope>
    <source>
        <strain evidence="2 3">KACC14197</strain>
    </source>
</reference>
<keyword evidence="1" id="KW-0812">Transmembrane</keyword>
<evidence type="ECO:0000256" key="1">
    <source>
        <dbReference type="SAM" id="Phobius"/>
    </source>
</evidence>
<feature type="transmembrane region" description="Helical" evidence="1">
    <location>
        <begin position="76"/>
        <end position="96"/>
    </location>
</feature>
<gene>
    <name evidence="2" type="ORF">WMW72_06895</name>
</gene>
<keyword evidence="1" id="KW-0472">Membrane</keyword>
<dbReference type="InterPro" id="IPR009793">
    <property type="entry name" value="DUF1361"/>
</dbReference>
<feature type="transmembrane region" description="Helical" evidence="1">
    <location>
        <begin position="132"/>
        <end position="152"/>
    </location>
</feature>
<sequence length="168" mass="19661">MMSLGWLFFLPNSAYLFTELLHLFRYLEPQGDAKFWMHIDFWYSLTIAFTAALIGLLLSVYTVYQMKEWLCVAAHRAIGWLCAGGAFLLSALGVYIGRFNRWNSWDILDQPHVIVQELVKDWLQEGSMLGEFVRLLWIIQVFCYVLVIRPTLYKTKNPVDERSDSRVI</sequence>
<evidence type="ECO:0000313" key="3">
    <source>
        <dbReference type="Proteomes" id="UP001469365"/>
    </source>
</evidence>
<dbReference type="Pfam" id="PF07099">
    <property type="entry name" value="DUF1361"/>
    <property type="match status" value="1"/>
</dbReference>
<evidence type="ECO:0000313" key="2">
    <source>
        <dbReference type="EMBL" id="MEK8127642.1"/>
    </source>
</evidence>
<keyword evidence="3" id="KW-1185">Reference proteome</keyword>
<keyword evidence="1" id="KW-1133">Transmembrane helix</keyword>
<protein>
    <submittedName>
        <fullName evidence="2">DUF1361 domain-containing protein</fullName>
    </submittedName>
</protein>